<keyword evidence="3" id="KW-0285">Flavoprotein</keyword>
<dbReference type="GO" id="GO:0005634">
    <property type="term" value="C:nucleus"/>
    <property type="evidence" value="ECO:0007669"/>
    <property type="project" value="TreeGrafter"/>
</dbReference>
<dbReference type="Pfam" id="PF00320">
    <property type="entry name" value="GATA"/>
    <property type="match status" value="1"/>
</dbReference>
<keyword evidence="9" id="KW-0157">Chromophore</keyword>
<evidence type="ECO:0000256" key="9">
    <source>
        <dbReference type="ARBA" id="ARBA00022991"/>
    </source>
</evidence>
<dbReference type="GO" id="GO:0043565">
    <property type="term" value="F:sequence-specific DNA binding"/>
    <property type="evidence" value="ECO:0007669"/>
    <property type="project" value="InterPro"/>
</dbReference>
<feature type="domain" description="PAS" evidence="17">
    <location>
        <begin position="565"/>
        <end position="628"/>
    </location>
</feature>
<evidence type="ECO:0000256" key="11">
    <source>
        <dbReference type="ARBA" id="ARBA00023125"/>
    </source>
</evidence>
<dbReference type="SMART" id="SM00086">
    <property type="entry name" value="PAC"/>
    <property type="match status" value="2"/>
</dbReference>
<dbReference type="AlphaFoldDB" id="A0AAN8IBH2"/>
<evidence type="ECO:0000256" key="7">
    <source>
        <dbReference type="ARBA" id="ARBA00022771"/>
    </source>
</evidence>
<dbReference type="SMART" id="SM00401">
    <property type="entry name" value="ZnF_GATA"/>
    <property type="match status" value="1"/>
</dbReference>
<gene>
    <name evidence="19" type="ORF">OHC33_000885</name>
</gene>
<evidence type="ECO:0000256" key="3">
    <source>
        <dbReference type="ARBA" id="ARBA00022630"/>
    </source>
</evidence>
<keyword evidence="6" id="KW-0677">Repeat</keyword>
<feature type="domain" description="GATA-type" evidence="18">
    <location>
        <begin position="927"/>
        <end position="960"/>
    </location>
</feature>
<keyword evidence="12" id="KW-0010">Activator</keyword>
<feature type="domain" description="PAS" evidence="17">
    <location>
        <begin position="390"/>
        <end position="412"/>
    </location>
</feature>
<evidence type="ECO:0000256" key="5">
    <source>
        <dbReference type="ARBA" id="ARBA00022723"/>
    </source>
</evidence>
<dbReference type="CDD" id="cd00202">
    <property type="entry name" value="ZnF_GATA"/>
    <property type="match status" value="1"/>
</dbReference>
<evidence type="ECO:0000256" key="14">
    <source>
        <dbReference type="ARBA" id="ARBA00023170"/>
    </source>
</evidence>
<evidence type="ECO:0000256" key="12">
    <source>
        <dbReference type="ARBA" id="ARBA00023159"/>
    </source>
</evidence>
<organism evidence="19 20">
    <name type="scientific">Knufia fluminis</name>
    <dbReference type="NCBI Taxonomy" id="191047"/>
    <lineage>
        <taxon>Eukaryota</taxon>
        <taxon>Fungi</taxon>
        <taxon>Dikarya</taxon>
        <taxon>Ascomycota</taxon>
        <taxon>Pezizomycotina</taxon>
        <taxon>Eurotiomycetes</taxon>
        <taxon>Chaetothyriomycetidae</taxon>
        <taxon>Chaetothyriales</taxon>
        <taxon>Trichomeriaceae</taxon>
        <taxon>Knufia</taxon>
    </lineage>
</organism>
<keyword evidence="1" id="KW-0600">Photoreceptor protein</keyword>
<keyword evidence="14" id="KW-0675">Receptor</keyword>
<evidence type="ECO:0000256" key="1">
    <source>
        <dbReference type="ARBA" id="ARBA00022543"/>
    </source>
</evidence>
<keyword evidence="4" id="KW-0288">FMN</keyword>
<evidence type="ECO:0000313" key="20">
    <source>
        <dbReference type="Proteomes" id="UP001316803"/>
    </source>
</evidence>
<keyword evidence="13" id="KW-0804">Transcription</keyword>
<keyword evidence="20" id="KW-1185">Reference proteome</keyword>
<dbReference type="Gene3D" id="3.30.50.10">
    <property type="entry name" value="Erythroid Transcription Factor GATA-1, subunit A"/>
    <property type="match status" value="1"/>
</dbReference>
<reference evidence="19 20" key="1">
    <citation type="submission" date="2022-12" db="EMBL/GenBank/DDBJ databases">
        <title>Genomic features and morphological characterization of a novel Knufia sp. strain isolated from spacecraft assembly facility.</title>
        <authorList>
            <person name="Teixeira M."/>
            <person name="Chander A.M."/>
            <person name="Stajich J.E."/>
            <person name="Venkateswaran K."/>
        </authorList>
    </citation>
    <scope>NUCLEOTIDE SEQUENCE [LARGE SCALE GENOMIC DNA]</scope>
    <source>
        <strain evidence="19 20">FJI-L2-BK-P2</strain>
    </source>
</reference>
<dbReference type="PROSITE" id="PS50112">
    <property type="entry name" value="PAS"/>
    <property type="match status" value="3"/>
</dbReference>
<proteinExistence type="predicted"/>
<evidence type="ECO:0008006" key="21">
    <source>
        <dbReference type="Google" id="ProtNLM"/>
    </source>
</evidence>
<dbReference type="FunFam" id="3.30.450.20:FF:000063">
    <property type="entry name" value="White collar 1 protein"/>
    <property type="match status" value="1"/>
</dbReference>
<dbReference type="Gene3D" id="3.30.450.20">
    <property type="entry name" value="PAS domain"/>
    <property type="match status" value="3"/>
</dbReference>
<feature type="compositionally biased region" description="Polar residues" evidence="16">
    <location>
        <begin position="818"/>
        <end position="837"/>
    </location>
</feature>
<dbReference type="Pfam" id="PF13426">
    <property type="entry name" value="PAS_9"/>
    <property type="match status" value="1"/>
</dbReference>
<evidence type="ECO:0000256" key="13">
    <source>
        <dbReference type="ARBA" id="ARBA00023163"/>
    </source>
</evidence>
<dbReference type="FunFam" id="3.30.450.20:FF:000064">
    <property type="entry name" value="Vivid PAS protein VVD"/>
    <property type="match status" value="1"/>
</dbReference>
<keyword evidence="8" id="KW-0862">Zinc</keyword>
<feature type="region of interest" description="Disordered" evidence="16">
    <location>
        <begin position="60"/>
        <end position="81"/>
    </location>
</feature>
<keyword evidence="7 15" id="KW-0863">Zinc-finger</keyword>
<dbReference type="GO" id="GO:0009881">
    <property type="term" value="F:photoreceptor activity"/>
    <property type="evidence" value="ECO:0007669"/>
    <property type="project" value="UniProtKB-KW"/>
</dbReference>
<sequence>MNGMPNMYGQTYPGLEPQMSMDGYPQDIPMEGLDNSMMAHGSTQTLDQIINQNNQELMRRRQTTHQPQFRSNSHGGHDQNRRASMLEFGTSNNGELTDFEFDPAPRIAPMPNQFTNIGGMPQKGLDPRRVRSREDLSLDTRFSQMPNFENGSMSAYPASMLPNTTMGMDGTNSYLPQDMGMGNDYDNMAANMGASNMSSGQAQQGMYTTSPIAANFAMQYPDIGHDPGGPKADLVNNNMMRMHQGVTSNASPPQRFSGKSQNQIRRNPMMQSPLSMSAQNSISSTMASPAQMVSTPTVAQNQQPPSRRTSTDMQSQFTNQPSDKMPMDPSRMAPQPAPSKWANAYSSTGFDMLAILMRVATRNNPQINIGPVDLSCAFVVCDCQKHDMPIVYCSDMFERLTGYSRHEILGRNCRFLQAPDGQVQSGIKRKYVDDKSVLYLKNQIIKRAEAQLSLINYRKGGQPFMNLLTMIPITWDTEEYKYFVGFQVDLVEQPNSVSAKNPDGTYEINYNRSALPAYRLPAPDPSSGLENMGGQTIPRDEVSQVLATIGSGETDLSRRIWDKVLLENTDDVVHVLSLKGLFLYLSPGCKSMLEYDPSELVGTALSAVCHPSDIVPVTRELKDTTNGSPVNVVYRIRRKKSGYTWFEAHGSLHTEQGKGRKCIILVGRQRPVFALARNEITLAEGAGDAELWTKMSTTGMFLYVSSTSRSMLDRIPDDLIGSSMQMLMRPESRKEFGRVLELARLGEKSTFKHDLQNRRGQVLQAQTTVYPGDAKKGLKPTFLLGQTRLLKMTRAMLLHNKSNTSIARSDASLGMGTPMSNPQSIAPNEPQRQTSQPVGMAASSGQQEAFVGGSGILTMAGSGGVPIGSQDEALASEENIFDELKTTRSTSWQFELRQMERQNRLLAEDLQTLLQRKKKRKRRKGMTNLEKDCANCHTRVTPEWRRGPSGQRDLCNSCGLRWAKQNGRVSPRKSEKSSTSPVYTSTAQPRSTSNPTGGSKEPSAETKMTSESPADEDSHTPTQLGQSQIKREREDDNETSNMPTILEEGSEPQPNVLPT</sequence>
<feature type="domain" description="PAS" evidence="17">
    <location>
        <begin position="695"/>
        <end position="747"/>
    </location>
</feature>
<evidence type="ECO:0000256" key="6">
    <source>
        <dbReference type="ARBA" id="ARBA00022737"/>
    </source>
</evidence>
<evidence type="ECO:0000313" key="19">
    <source>
        <dbReference type="EMBL" id="KAK5957696.1"/>
    </source>
</evidence>
<evidence type="ECO:0000256" key="8">
    <source>
        <dbReference type="ARBA" id="ARBA00022833"/>
    </source>
</evidence>
<dbReference type="SUPFAM" id="SSF57716">
    <property type="entry name" value="Glucocorticoid receptor-like (DNA-binding domain)"/>
    <property type="match status" value="1"/>
</dbReference>
<feature type="compositionally biased region" description="Polar residues" evidence="16">
    <location>
        <begin position="64"/>
        <end position="74"/>
    </location>
</feature>
<keyword evidence="5" id="KW-0479">Metal-binding</keyword>
<dbReference type="NCBIfam" id="TIGR00229">
    <property type="entry name" value="sensory_box"/>
    <property type="match status" value="1"/>
</dbReference>
<dbReference type="Pfam" id="PF08447">
    <property type="entry name" value="PAS_3"/>
    <property type="match status" value="1"/>
</dbReference>
<dbReference type="GO" id="GO:0006355">
    <property type="term" value="P:regulation of DNA-templated transcription"/>
    <property type="evidence" value="ECO:0007669"/>
    <property type="project" value="InterPro"/>
</dbReference>
<dbReference type="PANTHER" id="PTHR47429">
    <property type="entry name" value="PROTEIN TWIN LOV 1"/>
    <property type="match status" value="1"/>
</dbReference>
<evidence type="ECO:0000256" key="10">
    <source>
        <dbReference type="ARBA" id="ARBA00023015"/>
    </source>
</evidence>
<keyword evidence="2" id="KW-0716">Sensory transduction</keyword>
<name>A0AAN8IBH2_9EURO</name>
<evidence type="ECO:0000256" key="15">
    <source>
        <dbReference type="PROSITE-ProRule" id="PRU00094"/>
    </source>
</evidence>
<feature type="compositionally biased region" description="Polar residues" evidence="16">
    <location>
        <begin position="977"/>
        <end position="997"/>
    </location>
</feature>
<evidence type="ECO:0000259" key="17">
    <source>
        <dbReference type="PROSITE" id="PS50112"/>
    </source>
</evidence>
<accession>A0AAN8IBH2</accession>
<keyword evidence="10" id="KW-0805">Transcription regulation</keyword>
<dbReference type="GO" id="GO:0008270">
    <property type="term" value="F:zinc ion binding"/>
    <property type="evidence" value="ECO:0007669"/>
    <property type="project" value="UniProtKB-KW"/>
</dbReference>
<dbReference type="SMART" id="SM00091">
    <property type="entry name" value="PAS"/>
    <property type="match status" value="3"/>
</dbReference>
<dbReference type="PROSITE" id="PS50114">
    <property type="entry name" value="GATA_ZN_FINGER_2"/>
    <property type="match status" value="1"/>
</dbReference>
<evidence type="ECO:0000259" key="18">
    <source>
        <dbReference type="PROSITE" id="PS50114"/>
    </source>
</evidence>
<feature type="region of interest" description="Disordered" evidence="16">
    <location>
        <begin position="965"/>
        <end position="1059"/>
    </location>
</feature>
<evidence type="ECO:0000256" key="16">
    <source>
        <dbReference type="SAM" id="MobiDB-lite"/>
    </source>
</evidence>
<dbReference type="PROSITE" id="PS00344">
    <property type="entry name" value="GATA_ZN_FINGER_1"/>
    <property type="match status" value="1"/>
</dbReference>
<evidence type="ECO:0000256" key="2">
    <source>
        <dbReference type="ARBA" id="ARBA00022606"/>
    </source>
</evidence>
<comment type="caution">
    <text evidence="19">The sequence shown here is derived from an EMBL/GenBank/DDBJ whole genome shotgun (WGS) entry which is preliminary data.</text>
</comment>
<dbReference type="SUPFAM" id="SSF55785">
    <property type="entry name" value="PYP-like sensor domain (PAS domain)"/>
    <property type="match status" value="3"/>
</dbReference>
<dbReference type="InterPro" id="IPR013655">
    <property type="entry name" value="PAS_fold_3"/>
</dbReference>
<dbReference type="InterPro" id="IPR000014">
    <property type="entry name" value="PAS"/>
</dbReference>
<dbReference type="Proteomes" id="UP001316803">
    <property type="component" value="Unassembled WGS sequence"/>
</dbReference>
<dbReference type="EMBL" id="JAKLMC020000002">
    <property type="protein sequence ID" value="KAK5957696.1"/>
    <property type="molecule type" value="Genomic_DNA"/>
</dbReference>
<dbReference type="InterPro" id="IPR001610">
    <property type="entry name" value="PAC"/>
</dbReference>
<keyword evidence="11" id="KW-0238">DNA-binding</keyword>
<feature type="region of interest" description="Disordered" evidence="16">
    <location>
        <begin position="275"/>
        <end position="339"/>
    </location>
</feature>
<feature type="compositionally biased region" description="Polar residues" evidence="16">
    <location>
        <begin position="275"/>
        <end position="322"/>
    </location>
</feature>
<dbReference type="InterPro" id="IPR035965">
    <property type="entry name" value="PAS-like_dom_sf"/>
</dbReference>
<dbReference type="CDD" id="cd00130">
    <property type="entry name" value="PAS"/>
    <property type="match status" value="3"/>
</dbReference>
<dbReference type="InterPro" id="IPR013088">
    <property type="entry name" value="Znf_NHR/GATA"/>
</dbReference>
<dbReference type="PANTHER" id="PTHR47429:SF7">
    <property type="entry name" value="GATA-FACTOR"/>
    <property type="match status" value="1"/>
</dbReference>
<evidence type="ECO:0000256" key="4">
    <source>
        <dbReference type="ARBA" id="ARBA00022643"/>
    </source>
</evidence>
<feature type="region of interest" description="Disordered" evidence="16">
    <location>
        <begin position="808"/>
        <end position="837"/>
    </location>
</feature>
<dbReference type="InterPro" id="IPR000679">
    <property type="entry name" value="Znf_GATA"/>
</dbReference>
<protein>
    <recommendedName>
        <fullName evidence="21">White collar 1 protein</fullName>
    </recommendedName>
</protein>